<dbReference type="InterPro" id="IPR019080">
    <property type="entry name" value="YqaJ_viral_recombinase"/>
</dbReference>
<dbReference type="AlphaFoldDB" id="A0A6G0VHX7"/>
<dbReference type="Pfam" id="PF09588">
    <property type="entry name" value="YqaJ"/>
    <property type="match status" value="1"/>
</dbReference>
<proteinExistence type="predicted"/>
<evidence type="ECO:0000313" key="3">
    <source>
        <dbReference type="Proteomes" id="UP000478052"/>
    </source>
</evidence>
<dbReference type="Gene3D" id="3.90.320.10">
    <property type="match status" value="1"/>
</dbReference>
<gene>
    <name evidence="2" type="ORF">FWK35_00039257</name>
</gene>
<dbReference type="InterPro" id="IPR011335">
    <property type="entry name" value="Restrct_endonuc-II-like"/>
</dbReference>
<dbReference type="PANTHER" id="PTHR46609">
    <property type="entry name" value="EXONUCLEASE, PHAGE-TYPE/RECB, C-TERMINAL DOMAIN-CONTAINING PROTEIN"/>
    <property type="match status" value="1"/>
</dbReference>
<dbReference type="SUPFAM" id="SSF52980">
    <property type="entry name" value="Restriction endonuclease-like"/>
    <property type="match status" value="1"/>
</dbReference>
<protein>
    <submittedName>
        <fullName evidence="2">Alkaline nuclease</fullName>
    </submittedName>
</protein>
<sequence>MQYGFLAASPDGLIDADGIIEVKCPYSLAKKGITIDFAAKNIKTFYLKFDENTQKINLKATHDYYFQIQGQLHITQKLYCDFIVWTPLEMFVERIVKNDEFWYSKMETNLVQFYHKALIPEIVDPRLCRKMPIRDIE</sequence>
<evidence type="ECO:0000259" key="1">
    <source>
        <dbReference type="Pfam" id="PF09588"/>
    </source>
</evidence>
<reference evidence="2 3" key="1">
    <citation type="submission" date="2019-08" db="EMBL/GenBank/DDBJ databases">
        <title>Whole genome of Aphis craccivora.</title>
        <authorList>
            <person name="Voronova N.V."/>
            <person name="Shulinski R.S."/>
            <person name="Bandarenka Y.V."/>
            <person name="Zhorov D.G."/>
            <person name="Warner D."/>
        </authorList>
    </citation>
    <scope>NUCLEOTIDE SEQUENCE [LARGE SCALE GENOMIC DNA]</scope>
    <source>
        <strain evidence="2">180601</strain>
        <tissue evidence="2">Whole Body</tissue>
    </source>
</reference>
<evidence type="ECO:0000313" key="2">
    <source>
        <dbReference type="EMBL" id="KAF0685474.1"/>
    </source>
</evidence>
<dbReference type="PANTHER" id="PTHR46609:SF8">
    <property type="entry name" value="YQAJ VIRAL RECOMBINASE DOMAIN-CONTAINING PROTEIN"/>
    <property type="match status" value="1"/>
</dbReference>
<dbReference type="OrthoDB" id="6617437at2759"/>
<dbReference type="GO" id="GO:0006281">
    <property type="term" value="P:DNA repair"/>
    <property type="evidence" value="ECO:0007669"/>
    <property type="project" value="UniProtKB-ARBA"/>
</dbReference>
<dbReference type="InterPro" id="IPR011604">
    <property type="entry name" value="PDDEXK-like_dom_sf"/>
</dbReference>
<dbReference type="EMBL" id="VUJU01017060">
    <property type="protein sequence ID" value="KAF0685474.1"/>
    <property type="molecule type" value="Genomic_DNA"/>
</dbReference>
<name>A0A6G0VHX7_APHCR</name>
<dbReference type="Proteomes" id="UP000478052">
    <property type="component" value="Unassembled WGS sequence"/>
</dbReference>
<comment type="caution">
    <text evidence="2">The sequence shown here is derived from an EMBL/GenBank/DDBJ whole genome shotgun (WGS) entry which is preliminary data.</text>
</comment>
<feature type="domain" description="YqaJ viral recombinase" evidence="1">
    <location>
        <begin position="3"/>
        <end position="76"/>
    </location>
</feature>
<keyword evidence="3" id="KW-1185">Reference proteome</keyword>
<dbReference type="CDD" id="cd22343">
    <property type="entry name" value="PDDEXK_lambda_exonuclease-like"/>
    <property type="match status" value="1"/>
</dbReference>
<organism evidence="2 3">
    <name type="scientific">Aphis craccivora</name>
    <name type="common">Cowpea aphid</name>
    <dbReference type="NCBI Taxonomy" id="307492"/>
    <lineage>
        <taxon>Eukaryota</taxon>
        <taxon>Metazoa</taxon>
        <taxon>Ecdysozoa</taxon>
        <taxon>Arthropoda</taxon>
        <taxon>Hexapoda</taxon>
        <taxon>Insecta</taxon>
        <taxon>Pterygota</taxon>
        <taxon>Neoptera</taxon>
        <taxon>Paraneoptera</taxon>
        <taxon>Hemiptera</taxon>
        <taxon>Sternorrhyncha</taxon>
        <taxon>Aphidomorpha</taxon>
        <taxon>Aphidoidea</taxon>
        <taxon>Aphididae</taxon>
        <taxon>Aphidini</taxon>
        <taxon>Aphis</taxon>
        <taxon>Aphis</taxon>
    </lineage>
</organism>
<dbReference type="InterPro" id="IPR051703">
    <property type="entry name" value="NF-kappa-B_Signaling_Reg"/>
</dbReference>
<accession>A0A6G0VHX7</accession>